<dbReference type="InterPro" id="IPR037169">
    <property type="entry name" value="Cytochrome_c_oxidase_VIc_sf"/>
</dbReference>
<keyword evidence="1" id="KW-0812">Transmembrane</keyword>
<evidence type="ECO:0000313" key="3">
    <source>
        <dbReference type="Proteomes" id="UP000478483"/>
    </source>
</evidence>
<dbReference type="EMBL" id="WNAJ01000005">
    <property type="protein sequence ID" value="MTR84625.1"/>
    <property type="molecule type" value="Genomic_DNA"/>
</dbReference>
<organism evidence="2 3">
    <name type="scientific">Roseburia intestinalis</name>
    <dbReference type="NCBI Taxonomy" id="166486"/>
    <lineage>
        <taxon>Bacteria</taxon>
        <taxon>Bacillati</taxon>
        <taxon>Bacillota</taxon>
        <taxon>Clostridia</taxon>
        <taxon>Lachnospirales</taxon>
        <taxon>Lachnospiraceae</taxon>
        <taxon>Roseburia</taxon>
    </lineage>
</organism>
<keyword evidence="1" id="KW-0472">Membrane</keyword>
<feature type="transmembrane region" description="Helical" evidence="1">
    <location>
        <begin position="61"/>
        <end position="81"/>
    </location>
</feature>
<reference evidence="2 3" key="1">
    <citation type="journal article" date="2019" name="Nat. Med.">
        <title>A library of human gut bacterial isolates paired with longitudinal multiomics data enables mechanistic microbiome research.</title>
        <authorList>
            <person name="Poyet M."/>
            <person name="Groussin M."/>
            <person name="Gibbons S.M."/>
            <person name="Avila-Pacheco J."/>
            <person name="Jiang X."/>
            <person name="Kearney S.M."/>
            <person name="Perrotta A.R."/>
            <person name="Berdy B."/>
            <person name="Zhao S."/>
            <person name="Lieberman T.D."/>
            <person name="Swanson P.K."/>
            <person name="Smith M."/>
            <person name="Roesemann S."/>
            <person name="Alexander J.E."/>
            <person name="Rich S.A."/>
            <person name="Livny J."/>
            <person name="Vlamakis H."/>
            <person name="Clish C."/>
            <person name="Bullock K."/>
            <person name="Deik A."/>
            <person name="Scott J."/>
            <person name="Pierce K.A."/>
            <person name="Xavier R.J."/>
            <person name="Alm E.J."/>
        </authorList>
    </citation>
    <scope>NUCLEOTIDE SEQUENCE [LARGE SCALE GENOMIC DNA]</scope>
    <source>
        <strain evidence="2 3">BIOML-A1</strain>
    </source>
</reference>
<proteinExistence type="predicted"/>
<dbReference type="Proteomes" id="UP000478483">
    <property type="component" value="Unassembled WGS sequence"/>
</dbReference>
<sequence>MSMIKCTECGKEISDKATACPHCGCPMTEILSATKENKKEEKVKPIKIKEPITPEQKKKRIFIMSVTAFVLIAAVALTWYFGIKIPQDKAYAEYLVTFDAYNQEIENYNSTVLNYNEKANKIIAANKELTGVIEEAQALIDCGDTPYESETMTTLNNTLKNSRNSICETPNIYEKKTALELDESLNKSLASKISEANESLNVERSEIVSATSEVGEESAGLSVPDYSKIIAEIKDEEELLENSYTIQKQITNPTQDFVLAKINNVENIANVVCATEENDPNGKLGKDGGYTAQIYFSSPLLGTETIAGDKLIDAGTDAGGSIEVYKTVEAAEARNSYLASFDGGIFDSGKHTVIGTMVVRVSTNLTATKQDSFINEIIEALIEL</sequence>
<protein>
    <submittedName>
        <fullName evidence="2">Zinc-ribbon domain-containing protein</fullName>
    </submittedName>
</protein>
<evidence type="ECO:0000256" key="1">
    <source>
        <dbReference type="SAM" id="Phobius"/>
    </source>
</evidence>
<evidence type="ECO:0000313" key="2">
    <source>
        <dbReference type="EMBL" id="MTR84625.1"/>
    </source>
</evidence>
<name>A0A6L6L3M1_9FIRM</name>
<accession>A0A6L6L3M1</accession>
<gene>
    <name evidence="2" type="ORF">GMD50_06020</name>
</gene>
<dbReference type="SUPFAM" id="SSF81415">
    <property type="entry name" value="Mitochondrial cytochrome c oxidase subunit VIc"/>
    <property type="match status" value="1"/>
</dbReference>
<dbReference type="RefSeq" id="WP_015560150.1">
    <property type="nucleotide sequence ID" value="NZ_CP097279.1"/>
</dbReference>
<dbReference type="AlphaFoldDB" id="A0A6L6L3M1"/>
<comment type="caution">
    <text evidence="2">The sequence shown here is derived from an EMBL/GenBank/DDBJ whole genome shotgun (WGS) entry which is preliminary data.</text>
</comment>
<keyword evidence="1" id="KW-1133">Transmembrane helix</keyword>